<evidence type="ECO:0000313" key="5">
    <source>
        <dbReference type="Proteomes" id="UP000005439"/>
    </source>
</evidence>
<dbReference type="InterPro" id="IPR002372">
    <property type="entry name" value="PQQ_rpt_dom"/>
</dbReference>
<accession>G8TS89</accession>
<dbReference type="SMART" id="SM00564">
    <property type="entry name" value="PQQ"/>
    <property type="match status" value="6"/>
</dbReference>
<dbReference type="EMBL" id="CP003179">
    <property type="protein sequence ID" value="AEW05501.1"/>
    <property type="molecule type" value="Genomic_DNA"/>
</dbReference>
<dbReference type="AlphaFoldDB" id="G8TS89"/>
<dbReference type="Gene3D" id="2.40.128.630">
    <property type="match status" value="1"/>
</dbReference>
<dbReference type="Gene3D" id="2.40.10.480">
    <property type="match status" value="1"/>
</dbReference>
<sequence length="881" mass="96207">MAERVLADTGPIRRPMPRVQYRLALGFILVLAGVLRFWGLGRYPGLIYDEYYYVPAADTLLSRPSPVLIKHAVPGIDPNLLSHPPLAKELIAAAIWLLGNHPWVWRLPGALLGTMVPLVVAGLARDLFSSRAVSLMAGLLAAFDGLLIPMARVALPDSTAVPLVLGGIWLFWRNSQTLRETGHSSIGRWLLTGWVLGLALAAEWIGGQALVLAWGWMFLHWRKTRRAFWQWAPALTVVPLATYFVSYFYAWPHGFEQSWLPRNIVLAFGRLQWLMLKDMWTLKFFHPWTSNAWSWLGLPRPTALILSLAANQSVRLWALPDPVVVWFGLLAIVGGLTRGRLTSSRKAWQFLGIWMLAFYGTWLLTPRSKFVYYFTTAGVGLDLAVAAGLAALWAAGRWPRRMAVLGGGITVLSLFYLLPLWVGMALPRPWYHRIYWPASWNPRVRATRVIPTTSYPLTYHPPRKPVAAWEVPGSWTPRVWPGVPTPWTVFEGTPTHNPVYRTSLAPAGGYRLDLGGPIVDPVTVSGSMLYVGTNGNQLWAINWQTGQVVWVVVVPNMVMTNPLVKDGLVVIGLGNNAFRAYNTTQGWVRGTGINGLMAFQADTGHEVWFYPTVGETMATPVWQGDTLYDVTGGGHFIAVNARTGRLLWRLTLGGFDSMSSLVASGPDVYVAINRYLHAYPATWSKVVAVDTMTHQVAWATSLPVASGLSDSSLAAAGGSLFVAGVPAISDNGQGGILSNALFGLNQATGRLLWQVPLGAGHLPLDQEEEGIPLVMGHTVYEGSPTSHSVVAVNAKTGRVLWRTRLPSGVTANPLGLAPGLIWVTQMNGRIAYINAANGHLIGQSPALGPVGPESPVLVGHTLIEGTLGGRLWVIPVSPRNG</sequence>
<dbReference type="PANTHER" id="PTHR34512:SF30">
    <property type="entry name" value="OUTER MEMBRANE PROTEIN ASSEMBLY FACTOR BAMB"/>
    <property type="match status" value="1"/>
</dbReference>
<dbReference type="Pfam" id="PF13360">
    <property type="entry name" value="PQQ_2"/>
    <property type="match status" value="3"/>
</dbReference>
<feature type="transmembrane region" description="Helical" evidence="1">
    <location>
        <begin position="194"/>
        <end position="219"/>
    </location>
</feature>
<proteinExistence type="predicted"/>
<feature type="transmembrane region" description="Helical" evidence="1">
    <location>
        <begin position="231"/>
        <end position="251"/>
    </location>
</feature>
<dbReference type="Pfam" id="PF13231">
    <property type="entry name" value="PMT_2"/>
    <property type="match status" value="1"/>
</dbReference>
<feature type="transmembrane region" description="Helical" evidence="1">
    <location>
        <begin position="348"/>
        <end position="365"/>
    </location>
</feature>
<feature type="transmembrane region" description="Helical" evidence="1">
    <location>
        <begin position="402"/>
        <end position="422"/>
    </location>
</feature>
<dbReference type="InterPro" id="IPR018391">
    <property type="entry name" value="PQQ_b-propeller_rpt"/>
</dbReference>
<dbReference type="InterPro" id="IPR011047">
    <property type="entry name" value="Quinoprotein_ADH-like_sf"/>
</dbReference>
<feature type="transmembrane region" description="Helical" evidence="1">
    <location>
        <begin position="135"/>
        <end position="155"/>
    </location>
</feature>
<reference evidence="4 5" key="2">
    <citation type="journal article" date="2012" name="Stand. Genomic Sci.">
        <title>Complete genome sequence of the moderately thermophilic mineral-sulfide-oxidizing firmicute Sulfobacillus acidophilus type strain (NAL(T)).</title>
        <authorList>
            <person name="Anderson I."/>
            <person name="Chertkov O."/>
            <person name="Chen A."/>
            <person name="Saunders E."/>
            <person name="Lapidus A."/>
            <person name="Nolan M."/>
            <person name="Lucas S."/>
            <person name="Hammon N."/>
            <person name="Deshpande S."/>
            <person name="Cheng J.F."/>
            <person name="Han C."/>
            <person name="Tapia R."/>
            <person name="Goodwin L.A."/>
            <person name="Pitluck S."/>
            <person name="Liolios K."/>
            <person name="Pagani I."/>
            <person name="Ivanova N."/>
            <person name="Mikhailova N."/>
            <person name="Pati A."/>
            <person name="Palaniappan K."/>
            <person name="Land M."/>
            <person name="Pan C."/>
            <person name="Rohde M."/>
            <person name="Pukall R."/>
            <person name="Goker M."/>
            <person name="Detter J.C."/>
            <person name="Woyke T."/>
            <person name="Bristow J."/>
            <person name="Eisen J.A."/>
            <person name="Markowitz V."/>
            <person name="Hugenholtz P."/>
            <person name="Kyrpides N.C."/>
            <person name="Klenk H.P."/>
            <person name="Mavromatis K."/>
        </authorList>
    </citation>
    <scope>NUCLEOTIDE SEQUENCE [LARGE SCALE GENOMIC DNA]</scope>
    <source>
        <strain evidence="5">ATCC 700253 / DSM 10332 / NAL</strain>
    </source>
</reference>
<evidence type="ECO:0000259" key="2">
    <source>
        <dbReference type="Pfam" id="PF13231"/>
    </source>
</evidence>
<keyword evidence="1" id="KW-0812">Transmembrane</keyword>
<protein>
    <submittedName>
        <fullName evidence="4">Glycosyl transferase family 39</fullName>
    </submittedName>
</protein>
<feature type="domain" description="Pyrrolo-quinoline quinone repeat" evidence="3">
    <location>
        <begin position="744"/>
        <end position="873"/>
    </location>
</feature>
<dbReference type="STRING" id="679936.Sulac_2011"/>
<feature type="domain" description="Pyrrolo-quinoline quinone repeat" evidence="3">
    <location>
        <begin position="518"/>
        <end position="586"/>
    </location>
</feature>
<dbReference type="InterPro" id="IPR038731">
    <property type="entry name" value="RgtA/B/C-like"/>
</dbReference>
<feature type="transmembrane region" description="Helical" evidence="1">
    <location>
        <begin position="21"/>
        <end position="39"/>
    </location>
</feature>
<dbReference type="GO" id="GO:0016020">
    <property type="term" value="C:membrane"/>
    <property type="evidence" value="ECO:0007669"/>
    <property type="project" value="InterPro"/>
</dbReference>
<evidence type="ECO:0000313" key="4">
    <source>
        <dbReference type="EMBL" id="AEW05501.1"/>
    </source>
</evidence>
<dbReference type="InterPro" id="IPR015943">
    <property type="entry name" value="WD40/YVTN_repeat-like_dom_sf"/>
</dbReference>
<feature type="domain" description="Pyrrolo-quinoline quinone repeat" evidence="3">
    <location>
        <begin position="591"/>
        <end position="725"/>
    </location>
</feature>
<dbReference type="SUPFAM" id="SSF50998">
    <property type="entry name" value="Quinoprotein alcohol dehydrogenase-like"/>
    <property type="match status" value="2"/>
</dbReference>
<dbReference type="GO" id="GO:0006493">
    <property type="term" value="P:protein O-linked glycosylation"/>
    <property type="evidence" value="ECO:0007669"/>
    <property type="project" value="InterPro"/>
</dbReference>
<name>G8TS89_SULAD</name>
<evidence type="ECO:0000256" key="1">
    <source>
        <dbReference type="SAM" id="Phobius"/>
    </source>
</evidence>
<dbReference type="Gene3D" id="2.130.10.10">
    <property type="entry name" value="YVTN repeat-like/Quinoprotein amine dehydrogenase"/>
    <property type="match status" value="1"/>
</dbReference>
<reference evidence="5" key="1">
    <citation type="submission" date="2011-12" db="EMBL/GenBank/DDBJ databases">
        <title>The complete genome of chromosome of Sulfobacillus acidophilus DSM 10332.</title>
        <authorList>
            <person name="Lucas S."/>
            <person name="Han J."/>
            <person name="Lapidus A."/>
            <person name="Bruce D."/>
            <person name="Goodwin L."/>
            <person name="Pitluck S."/>
            <person name="Peters L."/>
            <person name="Kyrpides N."/>
            <person name="Mavromatis K."/>
            <person name="Ivanova N."/>
            <person name="Mikhailova N."/>
            <person name="Chertkov O."/>
            <person name="Saunders E."/>
            <person name="Detter J.C."/>
            <person name="Tapia R."/>
            <person name="Han C."/>
            <person name="Land M."/>
            <person name="Hauser L."/>
            <person name="Markowitz V."/>
            <person name="Cheng J.-F."/>
            <person name="Hugenholtz P."/>
            <person name="Woyke T."/>
            <person name="Wu D."/>
            <person name="Pukall R."/>
            <person name="Gehrich-Schroeter G."/>
            <person name="Schneider S."/>
            <person name="Klenk H.-P."/>
            <person name="Eisen J.A."/>
        </authorList>
    </citation>
    <scope>NUCLEOTIDE SEQUENCE [LARGE SCALE GENOMIC DNA]</scope>
    <source>
        <strain evidence="5">ATCC 700253 / DSM 10332 / NAL</strain>
    </source>
</reference>
<keyword evidence="5" id="KW-1185">Reference proteome</keyword>
<evidence type="ECO:0000259" key="3">
    <source>
        <dbReference type="Pfam" id="PF13360"/>
    </source>
</evidence>
<gene>
    <name evidence="4" type="ordered locus">Sulac_2011</name>
</gene>
<keyword evidence="1" id="KW-0472">Membrane</keyword>
<organism evidence="4 5">
    <name type="scientific">Sulfobacillus acidophilus (strain ATCC 700253 / DSM 10332 / NAL)</name>
    <dbReference type="NCBI Taxonomy" id="679936"/>
    <lineage>
        <taxon>Bacteria</taxon>
        <taxon>Bacillati</taxon>
        <taxon>Bacillota</taxon>
        <taxon>Clostridia</taxon>
        <taxon>Eubacteriales</taxon>
        <taxon>Clostridiales Family XVII. Incertae Sedis</taxon>
        <taxon>Sulfobacillus</taxon>
    </lineage>
</organism>
<feature type="domain" description="Glycosyltransferase RgtA/B/C/D-like" evidence="2">
    <location>
        <begin position="82"/>
        <end position="238"/>
    </location>
</feature>
<keyword evidence="1" id="KW-1133">Transmembrane helix</keyword>
<dbReference type="KEGG" id="sap:Sulac_2011"/>
<dbReference type="PANTHER" id="PTHR34512">
    <property type="entry name" value="CELL SURFACE PROTEIN"/>
    <property type="match status" value="1"/>
</dbReference>
<keyword evidence="4" id="KW-0808">Transferase</keyword>
<dbReference type="Proteomes" id="UP000005439">
    <property type="component" value="Chromosome"/>
</dbReference>
<feature type="transmembrane region" description="Helical" evidence="1">
    <location>
        <begin position="316"/>
        <end position="336"/>
    </location>
</feature>
<dbReference type="HOGENOM" id="CLU_324634_0_0_9"/>
<feature type="transmembrane region" description="Helical" evidence="1">
    <location>
        <begin position="103"/>
        <end position="123"/>
    </location>
</feature>
<dbReference type="PATRIC" id="fig|679936.5.peg.2073"/>
<dbReference type="GO" id="GO:0000030">
    <property type="term" value="F:mannosyltransferase activity"/>
    <property type="evidence" value="ECO:0007669"/>
    <property type="project" value="InterPro"/>
</dbReference>
<dbReference type="GO" id="GO:0012505">
    <property type="term" value="C:endomembrane system"/>
    <property type="evidence" value="ECO:0007669"/>
    <property type="project" value="UniProtKB-SubCell"/>
</dbReference>
<feature type="transmembrane region" description="Helical" evidence="1">
    <location>
        <begin position="371"/>
        <end position="395"/>
    </location>
</feature>